<comment type="subcellular location">
    <subcellularLocation>
        <location evidence="2">Cell membrane</location>
        <topology evidence="2">Multi-pass membrane protein</topology>
    </subcellularLocation>
</comment>
<feature type="transmembrane region" description="Helical" evidence="13">
    <location>
        <begin position="148"/>
        <end position="172"/>
    </location>
</feature>
<dbReference type="Proteomes" id="UP000290253">
    <property type="component" value="Unassembled WGS sequence"/>
</dbReference>
<accession>A0A4V1NUT7</accession>
<comment type="caution">
    <text evidence="15">The sequence shown here is derived from an EMBL/GenBank/DDBJ whole genome shotgun (WGS) entry which is preliminary data.</text>
</comment>
<keyword evidence="12 13" id="KW-0472">Membrane</keyword>
<dbReference type="GO" id="GO:0046872">
    <property type="term" value="F:metal ion binding"/>
    <property type="evidence" value="ECO:0007669"/>
    <property type="project" value="UniProtKB-KW"/>
</dbReference>
<dbReference type="EMBL" id="SDMK01000005">
    <property type="protein sequence ID" value="RXS93378.1"/>
    <property type="molecule type" value="Genomic_DNA"/>
</dbReference>
<keyword evidence="8" id="KW-0378">Hydrolase</keyword>
<feature type="transmembrane region" description="Helical" evidence="13">
    <location>
        <begin position="203"/>
        <end position="229"/>
    </location>
</feature>
<keyword evidence="7" id="KW-0479">Metal-binding</keyword>
<evidence type="ECO:0000256" key="4">
    <source>
        <dbReference type="ARBA" id="ARBA00022475"/>
    </source>
</evidence>
<dbReference type="OrthoDB" id="9800627at2"/>
<evidence type="ECO:0000256" key="3">
    <source>
        <dbReference type="ARBA" id="ARBA00007931"/>
    </source>
</evidence>
<evidence type="ECO:0000256" key="10">
    <source>
        <dbReference type="ARBA" id="ARBA00022989"/>
    </source>
</evidence>
<evidence type="ECO:0000256" key="2">
    <source>
        <dbReference type="ARBA" id="ARBA00004651"/>
    </source>
</evidence>
<evidence type="ECO:0000256" key="11">
    <source>
        <dbReference type="ARBA" id="ARBA00023049"/>
    </source>
</evidence>
<evidence type="ECO:0000256" key="8">
    <source>
        <dbReference type="ARBA" id="ARBA00022801"/>
    </source>
</evidence>
<dbReference type="InterPro" id="IPR044537">
    <property type="entry name" value="Rip2-like"/>
</dbReference>
<keyword evidence="9" id="KW-0862">Zinc</keyword>
<keyword evidence="16" id="KW-1185">Reference proteome</keyword>
<evidence type="ECO:0000256" key="9">
    <source>
        <dbReference type="ARBA" id="ARBA00022833"/>
    </source>
</evidence>
<feature type="transmembrane region" description="Helical" evidence="13">
    <location>
        <begin position="56"/>
        <end position="76"/>
    </location>
</feature>
<dbReference type="GO" id="GO:0008237">
    <property type="term" value="F:metallopeptidase activity"/>
    <property type="evidence" value="ECO:0007669"/>
    <property type="project" value="UniProtKB-KW"/>
</dbReference>
<protein>
    <submittedName>
        <fullName evidence="15">Site-2 protease family protein</fullName>
    </submittedName>
</protein>
<dbReference type="Pfam" id="PF02163">
    <property type="entry name" value="Peptidase_M50"/>
    <property type="match status" value="1"/>
</dbReference>
<dbReference type="CDD" id="cd06158">
    <property type="entry name" value="S2P-M50_like_1"/>
    <property type="match status" value="1"/>
</dbReference>
<dbReference type="PANTHER" id="PTHR35864">
    <property type="entry name" value="ZINC METALLOPROTEASE MJ0611-RELATED"/>
    <property type="match status" value="1"/>
</dbReference>
<organism evidence="15 16">
    <name type="scientific">Silvibacterium dinghuense</name>
    <dbReference type="NCBI Taxonomy" id="1560006"/>
    <lineage>
        <taxon>Bacteria</taxon>
        <taxon>Pseudomonadati</taxon>
        <taxon>Acidobacteriota</taxon>
        <taxon>Terriglobia</taxon>
        <taxon>Terriglobales</taxon>
        <taxon>Acidobacteriaceae</taxon>
        <taxon>Silvibacterium</taxon>
    </lineage>
</organism>
<evidence type="ECO:0000313" key="15">
    <source>
        <dbReference type="EMBL" id="RXS93378.1"/>
    </source>
</evidence>
<dbReference type="RefSeq" id="WP_129209921.1">
    <property type="nucleotide sequence ID" value="NZ_BMGU01000002.1"/>
</dbReference>
<comment type="similarity">
    <text evidence="3">Belongs to the peptidase M50B family.</text>
</comment>
<dbReference type="GO" id="GO:0005886">
    <property type="term" value="C:plasma membrane"/>
    <property type="evidence" value="ECO:0007669"/>
    <property type="project" value="UniProtKB-SubCell"/>
</dbReference>
<evidence type="ECO:0000313" key="16">
    <source>
        <dbReference type="Proteomes" id="UP000290253"/>
    </source>
</evidence>
<dbReference type="PANTHER" id="PTHR35864:SF1">
    <property type="entry name" value="ZINC METALLOPROTEASE YWHC-RELATED"/>
    <property type="match status" value="1"/>
</dbReference>
<feature type="domain" description="Peptidase M50" evidence="14">
    <location>
        <begin position="13"/>
        <end position="188"/>
    </location>
</feature>
<sequence>MSQQEILLKIFEFVILVFSLSLHEAAHAWMASRLGDQTARMMGRVTLNPVKHIDPIGTVLLPLAMLFLGSYGRFLIGWAKPTPVTTRNFKNIRRDDTLVTLAGPCSNLLAALLALIALVILTKASPAGMMAVHSVIVGAIDPEMMASAVFPMAIIFYLTVVLNLFLAVFNLLPLPPLDGSHIVRNFLPYKAVRVYDSMGMISLLLMLIIGSPVVNFFVAPALAMVNAILLSV</sequence>
<evidence type="ECO:0000256" key="5">
    <source>
        <dbReference type="ARBA" id="ARBA00022670"/>
    </source>
</evidence>
<gene>
    <name evidence="15" type="ORF">ESZ00_18690</name>
</gene>
<feature type="transmembrane region" description="Helical" evidence="13">
    <location>
        <begin position="97"/>
        <end position="121"/>
    </location>
</feature>
<dbReference type="GO" id="GO:0006508">
    <property type="term" value="P:proteolysis"/>
    <property type="evidence" value="ECO:0007669"/>
    <property type="project" value="UniProtKB-KW"/>
</dbReference>
<keyword evidence="5 15" id="KW-0645">Protease</keyword>
<evidence type="ECO:0000259" key="14">
    <source>
        <dbReference type="Pfam" id="PF02163"/>
    </source>
</evidence>
<evidence type="ECO:0000256" key="12">
    <source>
        <dbReference type="ARBA" id="ARBA00023136"/>
    </source>
</evidence>
<reference evidence="15 16" key="1">
    <citation type="journal article" date="2016" name="Int. J. Syst. Evol. Microbiol.">
        <title>Acidipila dinghuensis sp. nov., an acidobacterium isolated from forest soil.</title>
        <authorList>
            <person name="Jiang Y.W."/>
            <person name="Wang J."/>
            <person name="Chen M.H."/>
            <person name="Lv Y.Y."/>
            <person name="Qiu L.H."/>
        </authorList>
    </citation>
    <scope>NUCLEOTIDE SEQUENCE [LARGE SCALE GENOMIC DNA]</scope>
    <source>
        <strain evidence="15 16">DHOF10</strain>
    </source>
</reference>
<evidence type="ECO:0000256" key="1">
    <source>
        <dbReference type="ARBA" id="ARBA00001947"/>
    </source>
</evidence>
<keyword evidence="4" id="KW-1003">Cell membrane</keyword>
<keyword evidence="6 13" id="KW-0812">Transmembrane</keyword>
<name>A0A4V1NUT7_9BACT</name>
<dbReference type="InterPro" id="IPR052348">
    <property type="entry name" value="Metallopeptidase_M50B"/>
</dbReference>
<keyword evidence="11" id="KW-0482">Metalloprotease</keyword>
<evidence type="ECO:0000256" key="13">
    <source>
        <dbReference type="SAM" id="Phobius"/>
    </source>
</evidence>
<comment type="cofactor">
    <cofactor evidence="1">
        <name>Zn(2+)</name>
        <dbReference type="ChEBI" id="CHEBI:29105"/>
    </cofactor>
</comment>
<evidence type="ECO:0000256" key="6">
    <source>
        <dbReference type="ARBA" id="ARBA00022692"/>
    </source>
</evidence>
<proteinExistence type="inferred from homology"/>
<dbReference type="InterPro" id="IPR008915">
    <property type="entry name" value="Peptidase_M50"/>
</dbReference>
<feature type="transmembrane region" description="Helical" evidence="13">
    <location>
        <begin position="7"/>
        <end position="26"/>
    </location>
</feature>
<evidence type="ECO:0000256" key="7">
    <source>
        <dbReference type="ARBA" id="ARBA00022723"/>
    </source>
</evidence>
<keyword evidence="10 13" id="KW-1133">Transmembrane helix</keyword>
<dbReference type="AlphaFoldDB" id="A0A4V1NUT7"/>